<gene>
    <name evidence="2" type="ORF">KGB56_18350</name>
</gene>
<dbReference type="EMBL" id="CP074126">
    <property type="protein sequence ID" value="QUS55279.1"/>
    <property type="molecule type" value="Genomic_DNA"/>
</dbReference>
<dbReference type="InterPro" id="IPR024072">
    <property type="entry name" value="DHFR-like_dom_sf"/>
</dbReference>
<feature type="domain" description="Bacterial bifunctional deaminase-reductase C-terminal" evidence="1">
    <location>
        <begin position="6"/>
        <end position="170"/>
    </location>
</feature>
<dbReference type="InterPro" id="IPR002734">
    <property type="entry name" value="RibDG_C"/>
</dbReference>
<reference evidence="2 3" key="1">
    <citation type="journal article" date="2021" name="Angew. Chem. Int. Ed. Engl.">
        <title>A novel family of nonribosomal peptides modulate collective behavior in Pseudovibrio bacteria isolated from marine sponges.</title>
        <authorList>
            <person name="Ioca L.P."/>
            <person name="Dai Y."/>
            <person name="Kunakom S."/>
            <person name="Diaz-Espinosa J."/>
            <person name="Krunic A."/>
            <person name="Crnkovic C.M."/>
            <person name="Orjala J."/>
            <person name="Sanchez L.M."/>
            <person name="Ferreira A.G."/>
            <person name="Berlinck R.G.S."/>
            <person name="Eustaquio A.S."/>
        </authorList>
    </citation>
    <scope>NUCLEOTIDE SEQUENCE [LARGE SCALE GENOMIC DNA]</scope>
    <source>
        <strain evidence="2 3">Ab134</strain>
    </source>
</reference>
<dbReference type="RefSeq" id="WP_075697924.1">
    <property type="nucleotide sequence ID" value="NZ_CP074126.1"/>
</dbReference>
<evidence type="ECO:0000313" key="2">
    <source>
        <dbReference type="EMBL" id="QUS55279.1"/>
    </source>
</evidence>
<accession>A0ABX8AJQ5</accession>
<sequence length="182" mass="20142">MISGHVFIATSLDGFVAREDHGLDWLMKQPNTGEDHGYDEFIAGVDGLVMGRGSYETILSFEKWPYSKPVVVLSRTLQQTDVPEVLRDKVRVTSSDPSEVMAELSAEGWSKAYVDGGKVVQSFIRAGLIEDIILTQIPILIGRGLRLFGEVVADIDLELISSRSFKSGLVQSHYRLMPVLES</sequence>
<dbReference type="PANTHER" id="PTHR38011">
    <property type="entry name" value="DIHYDROFOLATE REDUCTASE FAMILY PROTEIN (AFU_ORTHOLOGUE AFUA_8G06820)"/>
    <property type="match status" value="1"/>
</dbReference>
<keyword evidence="3" id="KW-1185">Reference proteome</keyword>
<dbReference type="InterPro" id="IPR050765">
    <property type="entry name" value="Riboflavin_Biosynth_HTPR"/>
</dbReference>
<protein>
    <submittedName>
        <fullName evidence="2">Dihydrofolate reductase</fullName>
    </submittedName>
</protein>
<evidence type="ECO:0000259" key="1">
    <source>
        <dbReference type="Pfam" id="PF01872"/>
    </source>
</evidence>
<dbReference type="PANTHER" id="PTHR38011:SF11">
    <property type="entry name" value="2,5-DIAMINO-6-RIBOSYLAMINO-4(3H)-PYRIMIDINONE 5'-PHOSPHATE REDUCTASE"/>
    <property type="match status" value="1"/>
</dbReference>
<proteinExistence type="predicted"/>
<evidence type="ECO:0000313" key="3">
    <source>
        <dbReference type="Proteomes" id="UP000680706"/>
    </source>
</evidence>
<name>A0ABX8AJQ5_9HYPH</name>
<dbReference type="Pfam" id="PF01872">
    <property type="entry name" value="RibD_C"/>
    <property type="match status" value="1"/>
</dbReference>
<dbReference type="Proteomes" id="UP000680706">
    <property type="component" value="Chromosome"/>
</dbReference>
<dbReference type="Gene3D" id="3.40.430.10">
    <property type="entry name" value="Dihydrofolate Reductase, subunit A"/>
    <property type="match status" value="1"/>
</dbReference>
<dbReference type="SUPFAM" id="SSF53597">
    <property type="entry name" value="Dihydrofolate reductase-like"/>
    <property type="match status" value="1"/>
</dbReference>
<organism evidence="2 3">
    <name type="scientific">Pseudovibrio brasiliensis</name>
    <dbReference type="NCBI Taxonomy" id="1898042"/>
    <lineage>
        <taxon>Bacteria</taxon>
        <taxon>Pseudomonadati</taxon>
        <taxon>Pseudomonadota</taxon>
        <taxon>Alphaproteobacteria</taxon>
        <taxon>Hyphomicrobiales</taxon>
        <taxon>Stappiaceae</taxon>
        <taxon>Pseudovibrio</taxon>
    </lineage>
</organism>